<dbReference type="SUPFAM" id="SSF47592">
    <property type="entry name" value="SWIB/MDM2 domain"/>
    <property type="match status" value="1"/>
</dbReference>
<evidence type="ECO:0000313" key="2">
    <source>
        <dbReference type="EMBL" id="KAK3226295.1"/>
    </source>
</evidence>
<dbReference type="PANTHER" id="PTHR13844">
    <property type="entry name" value="SWI/SNF-RELATED MATRIX-ASSOCIATED ACTIN-DEPENDENT REGULATOR OF CHROMATIN SUBFAMILY D"/>
    <property type="match status" value="1"/>
</dbReference>
<dbReference type="SMART" id="SM00151">
    <property type="entry name" value="SWIB"/>
    <property type="match status" value="1"/>
</dbReference>
<dbReference type="Gene3D" id="1.10.245.10">
    <property type="entry name" value="SWIB/MDM2 domain"/>
    <property type="match status" value="1"/>
</dbReference>
<dbReference type="AlphaFoldDB" id="A0AAE0AYM6"/>
<comment type="caution">
    <text evidence="2">The sequence shown here is derived from an EMBL/GenBank/DDBJ whole genome shotgun (WGS) entry which is preliminary data.</text>
</comment>
<dbReference type="InterPro" id="IPR019835">
    <property type="entry name" value="SWIB_domain"/>
</dbReference>
<proteinExistence type="predicted"/>
<dbReference type="InterPro" id="IPR036885">
    <property type="entry name" value="SWIB_MDM2_dom_sf"/>
</dbReference>
<dbReference type="Pfam" id="PF02201">
    <property type="entry name" value="SWIB"/>
    <property type="match status" value="1"/>
</dbReference>
<keyword evidence="3" id="KW-1185">Reference proteome</keyword>
<gene>
    <name evidence="2" type="ORF">Dsin_006157</name>
</gene>
<organism evidence="2 3">
    <name type="scientific">Dipteronia sinensis</name>
    <dbReference type="NCBI Taxonomy" id="43782"/>
    <lineage>
        <taxon>Eukaryota</taxon>
        <taxon>Viridiplantae</taxon>
        <taxon>Streptophyta</taxon>
        <taxon>Embryophyta</taxon>
        <taxon>Tracheophyta</taxon>
        <taxon>Spermatophyta</taxon>
        <taxon>Magnoliopsida</taxon>
        <taxon>eudicotyledons</taxon>
        <taxon>Gunneridae</taxon>
        <taxon>Pentapetalae</taxon>
        <taxon>rosids</taxon>
        <taxon>malvids</taxon>
        <taxon>Sapindales</taxon>
        <taxon>Sapindaceae</taxon>
        <taxon>Hippocastanoideae</taxon>
        <taxon>Acereae</taxon>
        <taxon>Dipteronia</taxon>
    </lineage>
</organism>
<dbReference type="Proteomes" id="UP001281410">
    <property type="component" value="Unassembled WGS sequence"/>
</dbReference>
<dbReference type="CDD" id="cd10567">
    <property type="entry name" value="SWIB-MDM2_like"/>
    <property type="match status" value="1"/>
</dbReference>
<accession>A0AAE0AYM6</accession>
<dbReference type="PROSITE" id="PS51925">
    <property type="entry name" value="SWIB_MDM2"/>
    <property type="match status" value="1"/>
</dbReference>
<dbReference type="InterPro" id="IPR003121">
    <property type="entry name" value="SWIB_MDM2_domain"/>
</dbReference>
<feature type="domain" description="DM2" evidence="1">
    <location>
        <begin position="1"/>
        <end position="76"/>
    </location>
</feature>
<sequence>MCLKNRASFYDQMKRNEVVCTGDVANVWEYIKLNSLQDPANRKELFCDDKLKTIFGDKGSVRFTKIARLLSQHFVKST</sequence>
<protein>
    <recommendedName>
        <fullName evidence="1">DM2 domain-containing protein</fullName>
    </recommendedName>
</protein>
<evidence type="ECO:0000259" key="1">
    <source>
        <dbReference type="PROSITE" id="PS51925"/>
    </source>
</evidence>
<dbReference type="EMBL" id="JANJYJ010000002">
    <property type="protein sequence ID" value="KAK3226295.1"/>
    <property type="molecule type" value="Genomic_DNA"/>
</dbReference>
<reference evidence="2" key="1">
    <citation type="journal article" date="2023" name="Plant J.">
        <title>Genome sequences and population genomics provide insights into the demographic history, inbreeding, and mutation load of two 'living fossil' tree species of Dipteronia.</title>
        <authorList>
            <person name="Feng Y."/>
            <person name="Comes H.P."/>
            <person name="Chen J."/>
            <person name="Zhu S."/>
            <person name="Lu R."/>
            <person name="Zhang X."/>
            <person name="Li P."/>
            <person name="Qiu J."/>
            <person name="Olsen K.M."/>
            <person name="Qiu Y."/>
        </authorList>
    </citation>
    <scope>NUCLEOTIDE SEQUENCE</scope>
    <source>
        <strain evidence="2">NBL</strain>
    </source>
</reference>
<name>A0AAE0AYM6_9ROSI</name>
<evidence type="ECO:0000313" key="3">
    <source>
        <dbReference type="Proteomes" id="UP001281410"/>
    </source>
</evidence>